<keyword evidence="4" id="KW-1185">Reference proteome</keyword>
<name>B4FW37_MAIZE</name>
<reference evidence="4" key="2">
    <citation type="submission" date="2015-12" db="EMBL/GenBank/DDBJ databases">
        <title>Update maize B73 reference genome by single molecule sequencing technologies.</title>
        <authorList>
            <consortium name="Maize Genome Sequencing Project"/>
            <person name="Ware D."/>
        </authorList>
    </citation>
    <scope>NUCLEOTIDE SEQUENCE [LARGE SCALE GENOMIC DNA]</scope>
    <source>
        <strain evidence="4">cv. B73</strain>
    </source>
</reference>
<proteinExistence type="evidence at transcript level"/>
<dbReference type="HOGENOM" id="CLU_864261_0_0_1"/>
<protein>
    <submittedName>
        <fullName evidence="2 3">Uncharacterized protein</fullName>
    </submittedName>
</protein>
<sequence>MGLCFWHSRQHHLISGVPRTSADVPPRVPEEVDGGVQLGAVCGGSVQLHAVDPVRAGEDQLQPAADHQRLRVRGGGRLHPPLPRLRAAGRQAEGARLLPPPRRGRLLARRRRHRRARRGAAPRQGARQRLPRLLHGRLRRPPERHLRCDQDEECRVHALHPLLLPHPQRRRLVLVRPLHQGPLRHAPERGRLLLRVHPDGALLLLPEAQAGVRGRPADDDGRRSRGTAAGGGDGAAPRRPPAPAGRGRTAHVRGPGAGRAAEAGGGDGVAAQGRRQGHLTMACDEPRAMHACPALVLAGSVACLFDYCYAWLGRSELLTDCK</sequence>
<reference evidence="3" key="3">
    <citation type="submission" date="2019-07" db="EMBL/GenBank/DDBJ databases">
        <authorList>
            <person name="Seetharam A."/>
            <person name="Woodhouse M."/>
            <person name="Cannon E."/>
        </authorList>
    </citation>
    <scope>NUCLEOTIDE SEQUENCE [LARGE SCALE GENOMIC DNA]</scope>
    <source>
        <strain evidence="3">cv. B73</strain>
    </source>
</reference>
<organism evidence="2">
    <name type="scientific">Zea mays</name>
    <name type="common">Maize</name>
    <dbReference type="NCBI Taxonomy" id="4577"/>
    <lineage>
        <taxon>Eukaryota</taxon>
        <taxon>Viridiplantae</taxon>
        <taxon>Streptophyta</taxon>
        <taxon>Embryophyta</taxon>
        <taxon>Tracheophyta</taxon>
        <taxon>Spermatophyta</taxon>
        <taxon>Magnoliopsida</taxon>
        <taxon>Liliopsida</taxon>
        <taxon>Poales</taxon>
        <taxon>Poaceae</taxon>
        <taxon>PACMAD clade</taxon>
        <taxon>Panicoideae</taxon>
        <taxon>Andropogonodae</taxon>
        <taxon>Andropogoneae</taxon>
        <taxon>Tripsacinae</taxon>
        <taxon>Zea</taxon>
    </lineage>
</organism>
<accession>B4FW37</accession>
<dbReference type="ExpressionAtlas" id="B4FW37">
    <property type="expression patterns" value="baseline and differential"/>
</dbReference>
<evidence type="ECO:0000313" key="2">
    <source>
        <dbReference type="EMBL" id="ACF86330.1"/>
    </source>
</evidence>
<feature type="region of interest" description="Disordered" evidence="1">
    <location>
        <begin position="207"/>
        <end position="272"/>
    </location>
</feature>
<dbReference type="Gramene" id="Zm00001eb317850_T002">
    <property type="protein sequence ID" value="Zm00001eb317850_P002"/>
    <property type="gene ID" value="Zm00001eb317850"/>
</dbReference>
<reference evidence="3" key="4">
    <citation type="submission" date="2021-05" db="UniProtKB">
        <authorList>
            <consortium name="EnsemblPlants"/>
        </authorList>
    </citation>
    <scope>IDENTIFICATION</scope>
    <source>
        <strain evidence="3">cv. B73</strain>
    </source>
</reference>
<dbReference type="Proteomes" id="UP000007305">
    <property type="component" value="Chromosome 7"/>
</dbReference>
<evidence type="ECO:0000313" key="4">
    <source>
        <dbReference type="Proteomes" id="UP000007305"/>
    </source>
</evidence>
<reference evidence="2" key="1">
    <citation type="journal article" date="2009" name="PLoS Genet.">
        <title>Sequencing, mapping, and analysis of 27,455 maize full-length cDNAs.</title>
        <authorList>
            <person name="Soderlund C."/>
            <person name="Descour A."/>
            <person name="Kudrna D."/>
            <person name="Bomhoff M."/>
            <person name="Boyd L."/>
            <person name="Currie J."/>
            <person name="Angelova A."/>
            <person name="Collura K."/>
            <person name="Wissotski M."/>
            <person name="Ashley E."/>
            <person name="Morrow D."/>
            <person name="Fernandes J."/>
            <person name="Walbot V."/>
            <person name="Yu Y."/>
        </authorList>
    </citation>
    <scope>NUCLEOTIDE SEQUENCE</scope>
    <source>
        <strain evidence="2">B73</strain>
    </source>
</reference>
<gene>
    <name evidence="3" type="primary">LOC100283122</name>
</gene>
<dbReference type="EMBL" id="BT041325">
    <property type="protein sequence ID" value="ACF86330.1"/>
    <property type="molecule type" value="mRNA"/>
</dbReference>
<dbReference type="EnsemblPlants" id="Zm00001eb317850_T002">
    <property type="protein sequence ID" value="Zm00001eb317850_P002"/>
    <property type="gene ID" value="Zm00001eb317850"/>
</dbReference>
<evidence type="ECO:0000313" key="3">
    <source>
        <dbReference type="EnsemblPlants" id="Zm00001eb317850_P002"/>
    </source>
</evidence>
<evidence type="ECO:0000256" key="1">
    <source>
        <dbReference type="SAM" id="MobiDB-lite"/>
    </source>
</evidence>
<dbReference type="AlphaFoldDB" id="B4FW37"/>